<gene>
    <name evidence="2" type="ORF">Sspor_17780</name>
</gene>
<feature type="region of interest" description="Disordered" evidence="1">
    <location>
        <begin position="413"/>
        <end position="433"/>
    </location>
</feature>
<evidence type="ECO:0000313" key="2">
    <source>
        <dbReference type="EMBL" id="GHI76217.1"/>
    </source>
</evidence>
<name>A0ABQ3T7T0_9ACTN</name>
<comment type="caution">
    <text evidence="2">The sequence shown here is derived from an EMBL/GenBank/DDBJ whole genome shotgun (WGS) entry which is preliminary data.</text>
</comment>
<dbReference type="EMBL" id="BNED01000005">
    <property type="protein sequence ID" value="GHI76217.1"/>
    <property type="molecule type" value="Genomic_DNA"/>
</dbReference>
<protein>
    <recommendedName>
        <fullName evidence="4">Integrase catalytic domain-containing protein</fullName>
    </recommendedName>
</protein>
<evidence type="ECO:0000256" key="1">
    <source>
        <dbReference type="SAM" id="MobiDB-lite"/>
    </source>
</evidence>
<sequence>MEALSLEELRAADERTLHFTPYGLGGAVAPEVALDFQQHVVAQYTLAADVAEGTRQRFEQLRRVHAYGLLCYDLFTMVSDAALLVIEQALRDRFIDIHNGAVVVQDGDGNEHQISATDYADFYEQYRKLRGRKIQMGPTRTWTPFKGMLHDLYTWARRERLLRGQRNRGREKAIKALRNMVAHPNGYHLTTPVDAAHTLGSLAEIINQLWGHQTPGGRLYPAPIDRRTVAVGWNAEGDKITICQAENLPTAAKSDEWEYVLVKAVFSPGEAEDPTLFEFDSLVENTTYPCDLLWGPGKQSQALVWLETNQPAADTCDHLDRIFLIRHHDGLLHLPMRPEIAAGLPATEHAGTWYTIRADDPRDAFSHARQLTQAAPQHTSTGECGQCSAATIKRGTHAQALAAAAHEGANVVPIRPPDVRTPGRLPRSIALQP</sequence>
<dbReference type="Proteomes" id="UP000608522">
    <property type="component" value="Unassembled WGS sequence"/>
</dbReference>
<evidence type="ECO:0008006" key="4">
    <source>
        <dbReference type="Google" id="ProtNLM"/>
    </source>
</evidence>
<accession>A0ABQ3T7T0</accession>
<organism evidence="2 3">
    <name type="scientific">Streptomyces spororaveus</name>
    <dbReference type="NCBI Taxonomy" id="284039"/>
    <lineage>
        <taxon>Bacteria</taxon>
        <taxon>Bacillati</taxon>
        <taxon>Actinomycetota</taxon>
        <taxon>Actinomycetes</taxon>
        <taxon>Kitasatosporales</taxon>
        <taxon>Streptomycetaceae</taxon>
        <taxon>Streptomyces</taxon>
    </lineage>
</organism>
<reference evidence="3" key="1">
    <citation type="submission" date="2023-07" db="EMBL/GenBank/DDBJ databases">
        <title>Whole genome shotgun sequence of Streptomyces spororaveus NBRC 15456.</title>
        <authorList>
            <person name="Komaki H."/>
            <person name="Tamura T."/>
        </authorList>
    </citation>
    <scope>NUCLEOTIDE SEQUENCE [LARGE SCALE GENOMIC DNA]</scope>
    <source>
        <strain evidence="3">NBRC 15456</strain>
    </source>
</reference>
<evidence type="ECO:0000313" key="3">
    <source>
        <dbReference type="Proteomes" id="UP000608522"/>
    </source>
</evidence>
<keyword evidence="3" id="KW-1185">Reference proteome</keyword>
<dbReference type="RefSeq" id="WP_202198451.1">
    <property type="nucleotide sequence ID" value="NZ_BAAATO010000031.1"/>
</dbReference>
<proteinExistence type="predicted"/>